<proteinExistence type="predicted"/>
<dbReference type="Proteomes" id="UP000695562">
    <property type="component" value="Unassembled WGS sequence"/>
</dbReference>
<dbReference type="CDD" id="cd00051">
    <property type="entry name" value="EFh"/>
    <property type="match status" value="1"/>
</dbReference>
<dbReference type="GO" id="GO:0005509">
    <property type="term" value="F:calcium ion binding"/>
    <property type="evidence" value="ECO:0007669"/>
    <property type="project" value="InterPro"/>
</dbReference>
<accession>A0A8J4PKC1</accession>
<keyword evidence="1" id="KW-0479">Metal-binding</keyword>
<dbReference type="SMART" id="SM00054">
    <property type="entry name" value="EFh"/>
    <property type="match status" value="2"/>
</dbReference>
<dbReference type="AlphaFoldDB" id="A0A8J4PKC1"/>
<evidence type="ECO:0000313" key="5">
    <source>
        <dbReference type="Proteomes" id="UP000695562"/>
    </source>
</evidence>
<dbReference type="Gene3D" id="1.10.238.10">
    <property type="entry name" value="EF-hand"/>
    <property type="match status" value="2"/>
</dbReference>
<organism evidence="4 5">
    <name type="scientific">Polysphondylium violaceum</name>
    <dbReference type="NCBI Taxonomy" id="133409"/>
    <lineage>
        <taxon>Eukaryota</taxon>
        <taxon>Amoebozoa</taxon>
        <taxon>Evosea</taxon>
        <taxon>Eumycetozoa</taxon>
        <taxon>Dictyostelia</taxon>
        <taxon>Dictyosteliales</taxon>
        <taxon>Dictyosteliaceae</taxon>
        <taxon>Polysphondylium</taxon>
    </lineage>
</organism>
<dbReference type="PANTHER" id="PTHR10827">
    <property type="entry name" value="RETICULOCALBIN"/>
    <property type="match status" value="1"/>
</dbReference>
<feature type="domain" description="EF-hand" evidence="3">
    <location>
        <begin position="43"/>
        <end position="78"/>
    </location>
</feature>
<dbReference type="Pfam" id="PF13202">
    <property type="entry name" value="EF-hand_5"/>
    <property type="match status" value="2"/>
</dbReference>
<dbReference type="PROSITE" id="PS50222">
    <property type="entry name" value="EF_HAND_2"/>
    <property type="match status" value="2"/>
</dbReference>
<evidence type="ECO:0000259" key="3">
    <source>
        <dbReference type="PROSITE" id="PS50222"/>
    </source>
</evidence>
<dbReference type="InterPro" id="IPR002048">
    <property type="entry name" value="EF_hand_dom"/>
</dbReference>
<dbReference type="InterPro" id="IPR011992">
    <property type="entry name" value="EF-hand-dom_pair"/>
</dbReference>
<keyword evidence="2" id="KW-0106">Calcium</keyword>
<dbReference type="OrthoDB" id="20736at2759"/>
<protein>
    <recommendedName>
        <fullName evidence="3">EF-hand domain-containing protein</fullName>
    </recommendedName>
</protein>
<dbReference type="InterPro" id="IPR018247">
    <property type="entry name" value="EF_Hand_1_Ca_BS"/>
</dbReference>
<dbReference type="PANTHER" id="PTHR10827:SF85">
    <property type="entry name" value="CALCIUM-BINDING PROTEIN"/>
    <property type="match status" value="1"/>
</dbReference>
<dbReference type="PROSITE" id="PS00018">
    <property type="entry name" value="EF_HAND_1"/>
    <property type="match status" value="3"/>
</dbReference>
<evidence type="ECO:0000256" key="1">
    <source>
        <dbReference type="ARBA" id="ARBA00022723"/>
    </source>
</evidence>
<dbReference type="EMBL" id="AJWJ01000680">
    <property type="protein sequence ID" value="KAF2069357.1"/>
    <property type="molecule type" value="Genomic_DNA"/>
</dbReference>
<comment type="caution">
    <text evidence="4">The sequence shown here is derived from an EMBL/GenBank/DDBJ whole genome shotgun (WGS) entry which is preliminary data.</text>
</comment>
<evidence type="ECO:0000256" key="2">
    <source>
        <dbReference type="ARBA" id="ARBA00022837"/>
    </source>
</evidence>
<dbReference type="SUPFAM" id="SSF47473">
    <property type="entry name" value="EF-hand"/>
    <property type="match status" value="1"/>
</dbReference>
<name>A0A8J4PKC1_9MYCE</name>
<reference evidence="4" key="1">
    <citation type="submission" date="2020-01" db="EMBL/GenBank/DDBJ databases">
        <title>Development of genomics and gene disruption for Polysphondylium violaceum indicates a role for the polyketide synthase stlB in stalk morphogenesis.</title>
        <authorList>
            <person name="Narita B."/>
            <person name="Kawabe Y."/>
            <person name="Kin K."/>
            <person name="Saito T."/>
            <person name="Gibbs R."/>
            <person name="Kuspa A."/>
            <person name="Muzny D."/>
            <person name="Queller D."/>
            <person name="Richards S."/>
            <person name="Strassman J."/>
            <person name="Sucgang R."/>
            <person name="Worley K."/>
            <person name="Schaap P."/>
        </authorList>
    </citation>
    <scope>NUCLEOTIDE SEQUENCE</scope>
    <source>
        <strain evidence="4">QSvi11</strain>
    </source>
</reference>
<feature type="domain" description="EF-hand" evidence="3">
    <location>
        <begin position="7"/>
        <end position="42"/>
    </location>
</feature>
<evidence type="ECO:0000313" key="4">
    <source>
        <dbReference type="EMBL" id="KAF2069357.1"/>
    </source>
</evidence>
<sequence length="164" mass="18707">MASIDEQVGEELDNFLTKFDKNNDGNVSYDEVFNYWKTQKCKDPKALSDLMFATLDKNGDGIISLSEFTNNTVSVKRLLAKNKAVEDNLVNFLLKFNKNGDDVITRSELEAEFKRSGHENPKKAVNYILYAMDADDNDSLTMNEITESFKLKSAVYKNRQTPQQ</sequence>
<gene>
    <name evidence="4" type="ORF">CYY_009328</name>
</gene>
<keyword evidence="5" id="KW-1185">Reference proteome</keyword>